<keyword evidence="9" id="KW-1185">Reference proteome</keyword>
<dbReference type="CDD" id="cd00610">
    <property type="entry name" value="OAT_like"/>
    <property type="match status" value="1"/>
</dbReference>
<organism evidence="8 9">
    <name type="scientific">Mucilaginibacter oryzae</name>
    <dbReference type="NCBI Taxonomy" id="468058"/>
    <lineage>
        <taxon>Bacteria</taxon>
        <taxon>Pseudomonadati</taxon>
        <taxon>Bacteroidota</taxon>
        <taxon>Sphingobacteriia</taxon>
        <taxon>Sphingobacteriales</taxon>
        <taxon>Sphingobacteriaceae</taxon>
        <taxon>Mucilaginibacter</taxon>
    </lineage>
</organism>
<evidence type="ECO:0000256" key="4">
    <source>
        <dbReference type="ARBA" id="ARBA00022898"/>
    </source>
</evidence>
<keyword evidence="3" id="KW-0808">Transferase</keyword>
<dbReference type="Gene3D" id="3.40.47.10">
    <property type="match status" value="1"/>
</dbReference>
<dbReference type="PROSITE" id="PS50075">
    <property type="entry name" value="CARRIER"/>
    <property type="match status" value="2"/>
</dbReference>
<dbReference type="NCBIfam" id="TIGR01733">
    <property type="entry name" value="AA-adenyl-dom"/>
    <property type="match status" value="1"/>
</dbReference>
<dbReference type="PANTHER" id="PTHR43775">
    <property type="entry name" value="FATTY ACID SYNTHASE"/>
    <property type="match status" value="1"/>
</dbReference>
<dbReference type="InterPro" id="IPR016035">
    <property type="entry name" value="Acyl_Trfase/lysoPLipase"/>
</dbReference>
<reference evidence="8 9" key="1">
    <citation type="submission" date="2018-05" db="EMBL/GenBank/DDBJ databases">
        <title>Genomic Encyclopedia of Archaeal and Bacterial Type Strains, Phase II (KMG-II): from individual species to whole genera.</title>
        <authorList>
            <person name="Goeker M."/>
        </authorList>
    </citation>
    <scope>NUCLEOTIDE SEQUENCE [LARGE SCALE GENOMIC DNA]</scope>
    <source>
        <strain evidence="8 9">DSM 19975</strain>
    </source>
</reference>
<dbReference type="InterPro" id="IPR014031">
    <property type="entry name" value="Ketoacyl_synth_C"/>
</dbReference>
<evidence type="ECO:0000259" key="7">
    <source>
        <dbReference type="PROSITE" id="PS52004"/>
    </source>
</evidence>
<dbReference type="InterPro" id="IPR015421">
    <property type="entry name" value="PyrdxlP-dep_Trfase_major"/>
</dbReference>
<dbReference type="GO" id="GO:0006633">
    <property type="term" value="P:fatty acid biosynthetic process"/>
    <property type="evidence" value="ECO:0007669"/>
    <property type="project" value="InterPro"/>
</dbReference>
<name>A0A316HE52_9SPHI</name>
<dbReference type="Pfam" id="PF16197">
    <property type="entry name" value="KAsynt_C_assoc"/>
    <property type="match status" value="1"/>
</dbReference>
<sequence>MLFRPHTAVKPYCLMNIEPGTIISNGESATRFVYDLFESQWKKFPDAVAVVHNGRQLTYNQLYQKADNLASAILTFYFTEKIIGVSATRDIETIISVLAILKAGKGYLPLDPDYPTDRLETIINDAEIKVCLAPSDKQQLFNGLPVVILPSDVIHHVDAVPVSAESLTDIAYVLYTSGSTGTPKGVAMGNAALVNLLLWQQENSISAPGINTLQFAPLTFDVSFQEIFATLGTGGTLFLVDEELRIDPVKLLQFIDTQKINRIFLPFVVLQYLTEAATANNLFPASLKEVITAGEQLKITPQVAGFFKALPGAVLFNQYGPTETHVITQLKLEGNASLWPGLPSIGKAISNTAIILLDEDLKIVADGETGELCVSGICLANGYLHKPELTAEKFINHTANGKTVRLYRTGDLARYLPDGNIEYLGRRDTQVKIRGNRVETGEIEVLISQLDYIKQAVVTAPEDAAGQKRLVAYMVSANSEENTEALRKKLGEHLPDYMLPSAYVWLKDLPKTTSGKVDRKALPKPDIKRPELDVLYKAPSTPTEKKIATVLIDLLQFDKVGIHDNFFQLGGNSLLALKTVALLKQRFGYDVPVTKLYQYPTIEGMANLISRADKQMFSPVKKTKNTGDSDIAIIGMAGRFPGADTIEQFWQLLAEGREGTSFFSDEELYKYVPLNEKSNPAYVKARGIINDADKFDAHFFGFTPRMAELMDPQQRVFLEIAWEVLEKTGHLPQKYHGTAGVFAGCGYNTYYTNNVLTNPALIETTGHFQVRTLNEKDYIATRTAYQLNLKGPAVAVYAACSTSLLAITQAVNSIRSGQCDVALAGAASITSPLKSGHVYEEGSIMSMDGHCRPFDAAASGTVFSDGAGVVLLKSLADAKRDGDNIYAVIKGIGINNDGAEKGSFGGPNAQGQAGAIAMAIADAGIDPSTINYIEAHGTATPIGDPIEIEGLNMAFGPQQKKQYCAIGSVKSNFGHLTAASGVAGLIKTVLGMQHGKIPASLFFEQINPNINIADSPFFINAQLSNWNAETRRAGISSFGVGGTNVHIIVDEYKNPAPTQPGTDKPFKLVSWSAKTESSLNAYAKKMAAFLSDDQNINLNDVAYTLHTTRPGFSYRRFAIASDPEALLAKLNAPETDLSATKKLSAVPAEVVFMFPGQGSQYIDMGRDLYEQEPAFADAVNECMALLQHTIHADLLDSIFSEATNSQSAEKINNTLYTQPALFVLEYAAAKLWMSKGIRPSVLIGHSIGEFVAAHLAGVFSLRDALHLISERARLVNSAAPGQMLSVRMEEDQLSAILPATLSVAAVNSSKLCVVAGPENEVSAFARLLAEQGIPARLLLTSHAFHSLMMDDVIEPFKAIVKTVKLNPPVKPLVSTVTGTWLSGAEATNPDYWAQHLRKTVRFAAALDTVLEDENRLLLECGPGNILATLARQHTAGKMISVISGFEKNGTLSEYYSLLKAVGQLWLNGIEADWEAMYTGQNRKRIDIPTYAFDRKRYWLEPAVTSNTVPETLTQQPTQTITTTQIIPMRKDILIDKLKEVFEDAAGIEIDMAATSLSFIEIGFDSLSLTQIATNLKKTFNVPITFRKLFEEYNSIELLAAYLDAQLPADAFKPAPPPAANAAYQQQNPAPAAAAHPFPAQPAQQFLGGQNSNDVAICLISQQLQLLASQLTLIQGNNAVAAPAPVQQTYNAPAPAAIPAKPSLLSLAADFTPEEQVELKKPFGATARIEKQVQGLNDRQQAFLKNLTEKYNAKTKGSKAQTQIDRPYMADPRVVSGFRPLTKEVVYPLIVNRSKGSRVWDIDGNEYIDALNGFGSNFLGYQNEVLKQAVLDQVEKGYEIGPQHELAGEVAKLICEFTGFNRAALCNTGSEAVLGAMRIARTVTGRSIIVAFNGSYHGINDEVIVRGTKKLKTVPAAPGIMPEAVQNMLILDYGTEESLRIIAERAHEIAAVLVEPVQSRRPDFQPVEFLKRVREITRQAETVLIFDEVITGFRMHPGGAQALFGIKADLGTYGKVIGGGMPIGAIAGISKYMDALDGGSWQYGDDSSPEAGVTYFAGTFVRHPLALATAKASLLYMKEKGPALQEGLNHMTLRLADALNGICEKEGLPLHVPSFGSLWKIKFDYELAYGELLFTLMRLKGIHIWDLFPCFVTAAHTDEDIDQIISKFSESIYELIEAGIMPTNKPEAIAVVAVKNGLPAEPPVSGAKLGRDEAGNPGWFISDTKNPGKYLQVKISNN</sequence>
<dbReference type="SMART" id="SM00823">
    <property type="entry name" value="PKS_PP"/>
    <property type="match status" value="2"/>
</dbReference>
<keyword evidence="4" id="KW-0663">Pyridoxal phosphate</keyword>
<dbReference type="SUPFAM" id="SSF52151">
    <property type="entry name" value="FabD/lysophospholipase-like"/>
    <property type="match status" value="1"/>
</dbReference>
<dbReference type="SUPFAM" id="SSF55048">
    <property type="entry name" value="Probable ACP-binding domain of malonyl-CoA ACP transacylase"/>
    <property type="match status" value="1"/>
</dbReference>
<feature type="domain" description="Carrier" evidence="6">
    <location>
        <begin position="1528"/>
        <end position="1606"/>
    </location>
</feature>
<dbReference type="InterPro" id="IPR020806">
    <property type="entry name" value="PKS_PP-bd"/>
</dbReference>
<dbReference type="PROSITE" id="PS00012">
    <property type="entry name" value="PHOSPHOPANTETHEINE"/>
    <property type="match status" value="2"/>
</dbReference>
<dbReference type="EMBL" id="QGHA01000002">
    <property type="protein sequence ID" value="PWK78776.1"/>
    <property type="molecule type" value="Genomic_DNA"/>
</dbReference>
<dbReference type="Pfam" id="PF13193">
    <property type="entry name" value="AMP-binding_C"/>
    <property type="match status" value="1"/>
</dbReference>
<dbReference type="InterPro" id="IPR020845">
    <property type="entry name" value="AMP-binding_CS"/>
</dbReference>
<dbReference type="SUPFAM" id="SSF47336">
    <property type="entry name" value="ACP-like"/>
    <property type="match status" value="2"/>
</dbReference>
<dbReference type="Gene3D" id="3.30.70.3290">
    <property type="match status" value="1"/>
</dbReference>
<dbReference type="PROSITE" id="PS52004">
    <property type="entry name" value="KS3_2"/>
    <property type="match status" value="1"/>
</dbReference>
<dbReference type="GO" id="GO:0031177">
    <property type="term" value="F:phosphopantetheine binding"/>
    <property type="evidence" value="ECO:0007669"/>
    <property type="project" value="InterPro"/>
</dbReference>
<dbReference type="InterPro" id="IPR032821">
    <property type="entry name" value="PKS_assoc"/>
</dbReference>
<dbReference type="Gene3D" id="3.40.640.10">
    <property type="entry name" value="Type I PLP-dependent aspartate aminotransferase-like (Major domain)"/>
    <property type="match status" value="1"/>
</dbReference>
<dbReference type="InterPro" id="IPR010071">
    <property type="entry name" value="AA_adenyl_dom"/>
</dbReference>
<dbReference type="GO" id="GO:0030170">
    <property type="term" value="F:pyridoxal phosphate binding"/>
    <property type="evidence" value="ECO:0007669"/>
    <property type="project" value="InterPro"/>
</dbReference>
<feature type="region of interest" description="Disordered" evidence="5">
    <location>
        <begin position="1616"/>
        <end position="1635"/>
    </location>
</feature>
<dbReference type="SMART" id="SM00825">
    <property type="entry name" value="PKS_KS"/>
    <property type="match status" value="1"/>
</dbReference>
<gene>
    <name evidence="8" type="ORF">LX99_01228</name>
</gene>
<protein>
    <submittedName>
        <fullName evidence="8">Amino acid adenylation domain-containing protein</fullName>
    </submittedName>
</protein>
<dbReference type="InterPro" id="IPR050091">
    <property type="entry name" value="PKS_NRPS_Biosynth_Enz"/>
</dbReference>
<dbReference type="Gene3D" id="3.30.300.30">
    <property type="match status" value="1"/>
</dbReference>
<evidence type="ECO:0000313" key="8">
    <source>
        <dbReference type="EMBL" id="PWK78776.1"/>
    </source>
</evidence>
<dbReference type="InterPro" id="IPR016039">
    <property type="entry name" value="Thiolase-like"/>
</dbReference>
<dbReference type="GO" id="GO:0004315">
    <property type="term" value="F:3-oxoacyl-[acyl-carrier-protein] synthase activity"/>
    <property type="evidence" value="ECO:0007669"/>
    <property type="project" value="InterPro"/>
</dbReference>
<dbReference type="GO" id="GO:0044550">
    <property type="term" value="P:secondary metabolite biosynthetic process"/>
    <property type="evidence" value="ECO:0007669"/>
    <property type="project" value="UniProtKB-ARBA"/>
</dbReference>
<accession>A0A316HE52</accession>
<evidence type="ECO:0000256" key="1">
    <source>
        <dbReference type="ARBA" id="ARBA00022450"/>
    </source>
</evidence>
<dbReference type="InterPro" id="IPR025110">
    <property type="entry name" value="AMP-bd_C"/>
</dbReference>
<dbReference type="SUPFAM" id="SSF56801">
    <property type="entry name" value="Acetyl-CoA synthetase-like"/>
    <property type="match status" value="1"/>
</dbReference>
<dbReference type="Gene3D" id="1.10.1200.10">
    <property type="entry name" value="ACP-like"/>
    <property type="match status" value="2"/>
</dbReference>
<dbReference type="InterPro" id="IPR016036">
    <property type="entry name" value="Malonyl_transacylase_ACP-bd"/>
</dbReference>
<dbReference type="InterPro" id="IPR020841">
    <property type="entry name" value="PKS_Beta-ketoAc_synthase_dom"/>
</dbReference>
<dbReference type="PANTHER" id="PTHR43775:SF51">
    <property type="entry name" value="INACTIVE PHENOLPHTHIOCEROL SYNTHESIS POLYKETIDE SYNTHASE TYPE I PKS1-RELATED"/>
    <property type="match status" value="1"/>
</dbReference>
<dbReference type="InterPro" id="IPR018201">
    <property type="entry name" value="Ketoacyl_synth_AS"/>
</dbReference>
<dbReference type="Pfam" id="PF00698">
    <property type="entry name" value="Acyl_transf_1"/>
    <property type="match status" value="1"/>
</dbReference>
<dbReference type="Gene3D" id="3.90.1150.10">
    <property type="entry name" value="Aspartate Aminotransferase, domain 1"/>
    <property type="match status" value="1"/>
</dbReference>
<dbReference type="InterPro" id="IPR014030">
    <property type="entry name" value="Ketoacyl_synth_N"/>
</dbReference>
<dbReference type="Pfam" id="PF00202">
    <property type="entry name" value="Aminotran_3"/>
    <property type="match status" value="1"/>
</dbReference>
<dbReference type="GO" id="GO:0004312">
    <property type="term" value="F:fatty acid synthase activity"/>
    <property type="evidence" value="ECO:0007669"/>
    <property type="project" value="TreeGrafter"/>
</dbReference>
<dbReference type="InterPro" id="IPR045851">
    <property type="entry name" value="AMP-bd_C_sf"/>
</dbReference>
<dbReference type="InterPro" id="IPR015422">
    <property type="entry name" value="PyrdxlP-dep_Trfase_small"/>
</dbReference>
<dbReference type="Gene3D" id="3.30.70.250">
    <property type="entry name" value="Malonyl-CoA ACP transacylase, ACP-binding"/>
    <property type="match status" value="1"/>
</dbReference>
<dbReference type="InterPro" id="IPR036736">
    <property type="entry name" value="ACP-like_sf"/>
</dbReference>
<dbReference type="PROSITE" id="PS00606">
    <property type="entry name" value="KS3_1"/>
    <property type="match status" value="1"/>
</dbReference>
<evidence type="ECO:0000313" key="9">
    <source>
        <dbReference type="Proteomes" id="UP000245678"/>
    </source>
</evidence>
<feature type="domain" description="Carrier" evidence="6">
    <location>
        <begin position="538"/>
        <end position="613"/>
    </location>
</feature>
<dbReference type="InterPro" id="IPR042099">
    <property type="entry name" value="ANL_N_sf"/>
</dbReference>
<dbReference type="InterPro" id="IPR009081">
    <property type="entry name" value="PP-bd_ACP"/>
</dbReference>
<evidence type="ECO:0000256" key="3">
    <source>
        <dbReference type="ARBA" id="ARBA00022679"/>
    </source>
</evidence>
<feature type="domain" description="Ketosynthase family 3 (KS3)" evidence="7">
    <location>
        <begin position="628"/>
        <end position="1051"/>
    </location>
</feature>
<dbReference type="Gene3D" id="3.40.366.10">
    <property type="entry name" value="Malonyl-Coenzyme A Acyl Carrier Protein, domain 2"/>
    <property type="match status" value="1"/>
</dbReference>
<keyword evidence="2" id="KW-0597">Phosphoprotein</keyword>
<dbReference type="InterPro" id="IPR014043">
    <property type="entry name" value="Acyl_transferase_dom"/>
</dbReference>
<dbReference type="FunFam" id="3.30.300.30:FF:000010">
    <property type="entry name" value="Enterobactin synthetase component F"/>
    <property type="match status" value="1"/>
</dbReference>
<feature type="compositionally biased region" description="Low complexity" evidence="5">
    <location>
        <begin position="1619"/>
        <end position="1635"/>
    </location>
</feature>
<dbReference type="InterPro" id="IPR001227">
    <property type="entry name" value="Ac_transferase_dom_sf"/>
</dbReference>
<evidence type="ECO:0000259" key="6">
    <source>
        <dbReference type="PROSITE" id="PS50075"/>
    </source>
</evidence>
<evidence type="ECO:0000256" key="5">
    <source>
        <dbReference type="SAM" id="MobiDB-lite"/>
    </source>
</evidence>
<dbReference type="Pfam" id="PF00550">
    <property type="entry name" value="PP-binding"/>
    <property type="match status" value="2"/>
</dbReference>
<dbReference type="InterPro" id="IPR006162">
    <property type="entry name" value="Ppantetheine_attach_site"/>
</dbReference>
<dbReference type="SUPFAM" id="SSF53383">
    <property type="entry name" value="PLP-dependent transferases"/>
    <property type="match status" value="1"/>
</dbReference>
<dbReference type="Pfam" id="PF00501">
    <property type="entry name" value="AMP-binding"/>
    <property type="match status" value="1"/>
</dbReference>
<comment type="caution">
    <text evidence="8">The sequence shown here is derived from an EMBL/GenBank/DDBJ whole genome shotgun (WGS) entry which is preliminary data.</text>
</comment>
<dbReference type="Pfam" id="PF02801">
    <property type="entry name" value="Ketoacyl-synt_C"/>
    <property type="match status" value="1"/>
</dbReference>
<dbReference type="SMART" id="SM00827">
    <property type="entry name" value="PKS_AT"/>
    <property type="match status" value="1"/>
</dbReference>
<dbReference type="SUPFAM" id="SSF53901">
    <property type="entry name" value="Thiolase-like"/>
    <property type="match status" value="1"/>
</dbReference>
<keyword evidence="1" id="KW-0596">Phosphopantetheine</keyword>
<dbReference type="Gene3D" id="3.40.50.12780">
    <property type="entry name" value="N-terminal domain of ligase-like"/>
    <property type="match status" value="1"/>
</dbReference>
<proteinExistence type="predicted"/>
<dbReference type="Proteomes" id="UP000245678">
    <property type="component" value="Unassembled WGS sequence"/>
</dbReference>
<dbReference type="PROSITE" id="PS00455">
    <property type="entry name" value="AMP_BINDING"/>
    <property type="match status" value="1"/>
</dbReference>
<dbReference type="GO" id="GO:0008483">
    <property type="term" value="F:transaminase activity"/>
    <property type="evidence" value="ECO:0007669"/>
    <property type="project" value="InterPro"/>
</dbReference>
<evidence type="ECO:0000256" key="2">
    <source>
        <dbReference type="ARBA" id="ARBA00022553"/>
    </source>
</evidence>
<dbReference type="InterPro" id="IPR000873">
    <property type="entry name" value="AMP-dep_synth/lig_dom"/>
</dbReference>
<dbReference type="Pfam" id="PF00109">
    <property type="entry name" value="ketoacyl-synt"/>
    <property type="match status" value="1"/>
</dbReference>
<dbReference type="InterPro" id="IPR005814">
    <property type="entry name" value="Aminotrans_3"/>
</dbReference>
<dbReference type="CDD" id="cd00833">
    <property type="entry name" value="PKS"/>
    <property type="match status" value="1"/>
</dbReference>
<dbReference type="InterPro" id="IPR015424">
    <property type="entry name" value="PyrdxlP-dep_Trfase"/>
</dbReference>